<dbReference type="GO" id="GO:0043565">
    <property type="term" value="F:sequence-specific DNA binding"/>
    <property type="evidence" value="ECO:0007669"/>
    <property type="project" value="InterPro"/>
</dbReference>
<proteinExistence type="predicted"/>
<reference evidence="5" key="1">
    <citation type="journal article" date="2014" name="Int. J. Syst. Evol. Microbiol.">
        <title>Complete genome sequence of Corynebacterium casei LMG S-19264T (=DSM 44701T), isolated from a smear-ripened cheese.</title>
        <authorList>
            <consortium name="US DOE Joint Genome Institute (JGI-PGF)"/>
            <person name="Walter F."/>
            <person name="Albersmeier A."/>
            <person name="Kalinowski J."/>
            <person name="Ruckert C."/>
        </authorList>
    </citation>
    <scope>NUCLEOTIDE SEQUENCE</scope>
    <source>
        <strain evidence="5">JCM 4386</strain>
    </source>
</reference>
<evidence type="ECO:0000313" key="5">
    <source>
        <dbReference type="EMBL" id="GGS30587.1"/>
    </source>
</evidence>
<dbReference type="Pfam" id="PF14525">
    <property type="entry name" value="AraC_binding_2"/>
    <property type="match status" value="1"/>
</dbReference>
<dbReference type="Proteomes" id="UP000606194">
    <property type="component" value="Unassembled WGS sequence"/>
</dbReference>
<gene>
    <name evidence="5" type="ORF">GCM10010269_81390</name>
</gene>
<evidence type="ECO:0000259" key="4">
    <source>
        <dbReference type="PROSITE" id="PS01124"/>
    </source>
</evidence>
<dbReference type="PROSITE" id="PS00041">
    <property type="entry name" value="HTH_ARAC_FAMILY_1"/>
    <property type="match status" value="1"/>
</dbReference>
<evidence type="ECO:0000256" key="1">
    <source>
        <dbReference type="ARBA" id="ARBA00023015"/>
    </source>
</evidence>
<keyword evidence="6" id="KW-1185">Reference proteome</keyword>
<dbReference type="PROSITE" id="PS01124">
    <property type="entry name" value="HTH_ARAC_FAMILY_2"/>
    <property type="match status" value="1"/>
</dbReference>
<evidence type="ECO:0000256" key="2">
    <source>
        <dbReference type="ARBA" id="ARBA00023125"/>
    </source>
</evidence>
<dbReference type="AlphaFoldDB" id="A0A918GE14"/>
<evidence type="ECO:0000313" key="6">
    <source>
        <dbReference type="Proteomes" id="UP000606194"/>
    </source>
</evidence>
<feature type="domain" description="HTH araC/xylS-type" evidence="4">
    <location>
        <begin position="225"/>
        <end position="326"/>
    </location>
</feature>
<sequence length="334" mass="36179">MDAAGPLTKEKYQPTILGHMGVLVAKSRNEWAQVITESFVPLSLGSASGSFRGSVRSSALGSAATLSEVRTHGPSVVLRSARLVRVEPRDDYLFSLHLYGEGAVFQDGRQARLPCGGGALYDTARPYELRFPTDTRQLVLQMSREQLHDRVGRVEDMRGRALPGDHPTVRVLAACLRELADTSDDLTGGQRAELGLTALDLMATALRAVAGAGSGVPAGRGALLAMMQAFVREHLAEPWLTPEVIARHHRVSLRYTVDLFATDGTSPAAFIRAERLRTAHRILVDPRYATLTVSAAAARCGFSDRTTFTRAFVRAYGRTPAELRRDVAALSADS</sequence>
<evidence type="ECO:0000256" key="3">
    <source>
        <dbReference type="ARBA" id="ARBA00023163"/>
    </source>
</evidence>
<dbReference type="SUPFAM" id="SSF46689">
    <property type="entry name" value="Homeodomain-like"/>
    <property type="match status" value="1"/>
</dbReference>
<dbReference type="InterPro" id="IPR009057">
    <property type="entry name" value="Homeodomain-like_sf"/>
</dbReference>
<dbReference type="PANTHER" id="PTHR46796:SF6">
    <property type="entry name" value="ARAC SUBFAMILY"/>
    <property type="match status" value="1"/>
</dbReference>
<dbReference type="EMBL" id="BMTL01000066">
    <property type="protein sequence ID" value="GGS30587.1"/>
    <property type="molecule type" value="Genomic_DNA"/>
</dbReference>
<reference evidence="5" key="2">
    <citation type="submission" date="2020-09" db="EMBL/GenBank/DDBJ databases">
        <authorList>
            <person name="Sun Q."/>
            <person name="Ohkuma M."/>
        </authorList>
    </citation>
    <scope>NUCLEOTIDE SEQUENCE</scope>
    <source>
        <strain evidence="5">JCM 4386</strain>
    </source>
</reference>
<dbReference type="SMART" id="SM00342">
    <property type="entry name" value="HTH_ARAC"/>
    <property type="match status" value="1"/>
</dbReference>
<protein>
    <recommendedName>
        <fullName evidence="4">HTH araC/xylS-type domain-containing protein</fullName>
    </recommendedName>
</protein>
<dbReference type="Gene3D" id="1.10.10.60">
    <property type="entry name" value="Homeodomain-like"/>
    <property type="match status" value="1"/>
</dbReference>
<dbReference type="InterPro" id="IPR050204">
    <property type="entry name" value="AraC_XylS_family_regulators"/>
</dbReference>
<dbReference type="InterPro" id="IPR018062">
    <property type="entry name" value="HTH_AraC-typ_CS"/>
</dbReference>
<dbReference type="GO" id="GO:0003700">
    <property type="term" value="F:DNA-binding transcription factor activity"/>
    <property type="evidence" value="ECO:0007669"/>
    <property type="project" value="InterPro"/>
</dbReference>
<keyword evidence="1" id="KW-0805">Transcription regulation</keyword>
<accession>A0A918GE14</accession>
<dbReference type="InterPro" id="IPR018060">
    <property type="entry name" value="HTH_AraC"/>
</dbReference>
<dbReference type="PANTHER" id="PTHR46796">
    <property type="entry name" value="HTH-TYPE TRANSCRIPTIONAL ACTIVATOR RHAS-RELATED"/>
    <property type="match status" value="1"/>
</dbReference>
<keyword evidence="2" id="KW-0238">DNA-binding</keyword>
<organism evidence="5 6">
    <name type="scientific">Streptomyces humidus</name>
    <dbReference type="NCBI Taxonomy" id="52259"/>
    <lineage>
        <taxon>Bacteria</taxon>
        <taxon>Bacillati</taxon>
        <taxon>Actinomycetota</taxon>
        <taxon>Actinomycetes</taxon>
        <taxon>Kitasatosporales</taxon>
        <taxon>Streptomycetaceae</taxon>
        <taxon>Streptomyces</taxon>
    </lineage>
</organism>
<comment type="caution">
    <text evidence="5">The sequence shown here is derived from an EMBL/GenBank/DDBJ whole genome shotgun (WGS) entry which is preliminary data.</text>
</comment>
<dbReference type="Pfam" id="PF12833">
    <property type="entry name" value="HTH_18"/>
    <property type="match status" value="1"/>
</dbReference>
<dbReference type="InterPro" id="IPR035418">
    <property type="entry name" value="AraC-bd_2"/>
</dbReference>
<keyword evidence="3" id="KW-0804">Transcription</keyword>
<name>A0A918GE14_9ACTN</name>